<dbReference type="FunFam" id="1.10.630.10:FF:000042">
    <property type="entry name" value="Cytochrome P450"/>
    <property type="match status" value="1"/>
</dbReference>
<evidence type="ECO:0000313" key="16">
    <source>
        <dbReference type="EMBL" id="KAJ6647417.1"/>
    </source>
</evidence>
<dbReference type="Gene3D" id="1.10.630.10">
    <property type="entry name" value="Cytochrome P450"/>
    <property type="match status" value="1"/>
</dbReference>
<comment type="caution">
    <text evidence="16">The sequence shown here is derived from an EMBL/GenBank/DDBJ whole genome shotgun (WGS) entry which is preliminary data.</text>
</comment>
<dbReference type="InterPro" id="IPR017972">
    <property type="entry name" value="Cyt_P450_CS"/>
</dbReference>
<reference evidence="16" key="1">
    <citation type="submission" date="2022-07" db="EMBL/GenBank/DDBJ databases">
        <authorList>
            <person name="Trinca V."/>
            <person name="Uliana J.V.C."/>
            <person name="Torres T.T."/>
            <person name="Ward R.J."/>
            <person name="Monesi N."/>
        </authorList>
    </citation>
    <scope>NUCLEOTIDE SEQUENCE</scope>
    <source>
        <strain evidence="16">HSMRA1968</strain>
        <tissue evidence="16">Whole embryos</tissue>
    </source>
</reference>
<evidence type="ECO:0000256" key="14">
    <source>
        <dbReference type="PIRSR" id="PIRSR602401-1"/>
    </source>
</evidence>
<dbReference type="OrthoDB" id="2789670at2759"/>
<dbReference type="InterPro" id="IPR050476">
    <property type="entry name" value="Insect_CytP450_Detox"/>
</dbReference>
<comment type="function">
    <text evidence="2">May be involved in the metabolism of insect hormones and in the breakdown of synthetic insecticides.</text>
</comment>
<keyword evidence="17" id="KW-1185">Reference proteome</keyword>
<evidence type="ECO:0000256" key="11">
    <source>
        <dbReference type="ARBA" id="ARBA00023004"/>
    </source>
</evidence>
<dbReference type="PANTHER" id="PTHR24292:SF54">
    <property type="entry name" value="CYP9F3-RELATED"/>
    <property type="match status" value="1"/>
</dbReference>
<evidence type="ECO:0000256" key="3">
    <source>
        <dbReference type="ARBA" id="ARBA00004174"/>
    </source>
</evidence>
<dbReference type="GO" id="GO:0004497">
    <property type="term" value="F:monooxygenase activity"/>
    <property type="evidence" value="ECO:0007669"/>
    <property type="project" value="UniProtKB-KW"/>
</dbReference>
<keyword evidence="11 14" id="KW-0408">Iron</keyword>
<evidence type="ECO:0000256" key="2">
    <source>
        <dbReference type="ARBA" id="ARBA00003690"/>
    </source>
</evidence>
<dbReference type="InterPro" id="IPR036396">
    <property type="entry name" value="Cyt_P450_sf"/>
</dbReference>
<proteinExistence type="inferred from homology"/>
<feature type="binding site" description="axial binding residue" evidence="14">
    <location>
        <position position="464"/>
    </location>
    <ligand>
        <name>heme</name>
        <dbReference type="ChEBI" id="CHEBI:30413"/>
    </ligand>
    <ligandPart>
        <name>Fe</name>
        <dbReference type="ChEBI" id="CHEBI:18248"/>
    </ligandPart>
</feature>
<gene>
    <name evidence="16" type="primary">CYP3A14</name>
    <name evidence="16" type="ORF">Bhyg_02639</name>
</gene>
<evidence type="ECO:0000256" key="13">
    <source>
        <dbReference type="ARBA" id="ARBA00023136"/>
    </source>
</evidence>
<evidence type="ECO:0000256" key="15">
    <source>
        <dbReference type="RuleBase" id="RU000461"/>
    </source>
</evidence>
<evidence type="ECO:0000256" key="7">
    <source>
        <dbReference type="ARBA" id="ARBA00022723"/>
    </source>
</evidence>
<organism evidence="16 17">
    <name type="scientific">Pseudolycoriella hygida</name>
    <dbReference type="NCBI Taxonomy" id="35572"/>
    <lineage>
        <taxon>Eukaryota</taxon>
        <taxon>Metazoa</taxon>
        <taxon>Ecdysozoa</taxon>
        <taxon>Arthropoda</taxon>
        <taxon>Hexapoda</taxon>
        <taxon>Insecta</taxon>
        <taxon>Pterygota</taxon>
        <taxon>Neoptera</taxon>
        <taxon>Endopterygota</taxon>
        <taxon>Diptera</taxon>
        <taxon>Nematocera</taxon>
        <taxon>Sciaroidea</taxon>
        <taxon>Sciaridae</taxon>
        <taxon>Pseudolycoriella</taxon>
    </lineage>
</organism>
<protein>
    <submittedName>
        <fullName evidence="16">Cytochrome P450 3A14</fullName>
    </submittedName>
</protein>
<evidence type="ECO:0000256" key="12">
    <source>
        <dbReference type="ARBA" id="ARBA00023033"/>
    </source>
</evidence>
<dbReference type="AlphaFoldDB" id="A0A9Q0NBU4"/>
<dbReference type="GO" id="GO:0020037">
    <property type="term" value="F:heme binding"/>
    <property type="evidence" value="ECO:0007669"/>
    <property type="project" value="InterPro"/>
</dbReference>
<evidence type="ECO:0000256" key="10">
    <source>
        <dbReference type="ARBA" id="ARBA00023002"/>
    </source>
</evidence>
<keyword evidence="13" id="KW-0472">Membrane</keyword>
<dbReference type="GO" id="GO:0005789">
    <property type="term" value="C:endoplasmic reticulum membrane"/>
    <property type="evidence" value="ECO:0007669"/>
    <property type="project" value="UniProtKB-SubCell"/>
</dbReference>
<keyword evidence="6 14" id="KW-0349">Heme</keyword>
<dbReference type="CDD" id="cd11055">
    <property type="entry name" value="CYP3A-like"/>
    <property type="match status" value="1"/>
</dbReference>
<dbReference type="InterPro" id="IPR002401">
    <property type="entry name" value="Cyt_P450_E_grp-I"/>
</dbReference>
<dbReference type="InterPro" id="IPR001128">
    <property type="entry name" value="Cyt_P450"/>
</dbReference>
<keyword evidence="9" id="KW-0492">Microsome</keyword>
<keyword evidence="7 14" id="KW-0479">Metal-binding</keyword>
<dbReference type="PRINTS" id="PR00385">
    <property type="entry name" value="P450"/>
</dbReference>
<name>A0A9Q0NBU4_9DIPT</name>
<keyword evidence="12 15" id="KW-0503">Monooxygenase</keyword>
<comment type="cofactor">
    <cofactor evidence="1 14">
        <name>heme</name>
        <dbReference type="ChEBI" id="CHEBI:30413"/>
    </cofactor>
</comment>
<evidence type="ECO:0000256" key="8">
    <source>
        <dbReference type="ARBA" id="ARBA00022824"/>
    </source>
</evidence>
<dbReference type="PANTHER" id="PTHR24292">
    <property type="entry name" value="CYTOCHROME P450"/>
    <property type="match status" value="1"/>
</dbReference>
<comment type="subcellular location">
    <subcellularLocation>
        <location evidence="4">Endoplasmic reticulum membrane</location>
        <topology evidence="4">Peripheral membrane protein</topology>
    </subcellularLocation>
    <subcellularLocation>
        <location evidence="3">Microsome membrane</location>
        <topology evidence="3">Peripheral membrane protein</topology>
    </subcellularLocation>
</comment>
<evidence type="ECO:0000256" key="6">
    <source>
        <dbReference type="ARBA" id="ARBA00022617"/>
    </source>
</evidence>
<evidence type="ECO:0000256" key="4">
    <source>
        <dbReference type="ARBA" id="ARBA00004406"/>
    </source>
</evidence>
<comment type="similarity">
    <text evidence="5 15">Belongs to the cytochrome P450 family.</text>
</comment>
<dbReference type="PROSITE" id="PS00086">
    <property type="entry name" value="CYTOCHROME_P450"/>
    <property type="match status" value="1"/>
</dbReference>
<dbReference type="SUPFAM" id="SSF48264">
    <property type="entry name" value="Cytochrome P450"/>
    <property type="match status" value="1"/>
</dbReference>
<dbReference type="Pfam" id="PF00067">
    <property type="entry name" value="p450"/>
    <property type="match status" value="1"/>
</dbReference>
<evidence type="ECO:0000313" key="17">
    <source>
        <dbReference type="Proteomes" id="UP001151699"/>
    </source>
</evidence>
<dbReference type="GO" id="GO:0005506">
    <property type="term" value="F:iron ion binding"/>
    <property type="evidence" value="ECO:0007669"/>
    <property type="project" value="InterPro"/>
</dbReference>
<dbReference type="Proteomes" id="UP001151699">
    <property type="component" value="Chromosome A"/>
</dbReference>
<dbReference type="EMBL" id="WJQU01000001">
    <property type="protein sequence ID" value="KAJ6647417.1"/>
    <property type="molecule type" value="Genomic_DNA"/>
</dbReference>
<evidence type="ECO:0000256" key="5">
    <source>
        <dbReference type="ARBA" id="ARBA00010617"/>
    </source>
</evidence>
<evidence type="ECO:0000256" key="9">
    <source>
        <dbReference type="ARBA" id="ARBA00022848"/>
    </source>
</evidence>
<dbReference type="GO" id="GO:0016705">
    <property type="term" value="F:oxidoreductase activity, acting on paired donors, with incorporation or reduction of molecular oxygen"/>
    <property type="evidence" value="ECO:0007669"/>
    <property type="project" value="InterPro"/>
</dbReference>
<evidence type="ECO:0000256" key="1">
    <source>
        <dbReference type="ARBA" id="ARBA00001971"/>
    </source>
</evidence>
<keyword evidence="8" id="KW-0256">Endoplasmic reticulum</keyword>
<sequence>MFALISLFIFAVTAYWYLTRNFNYWKKRGINGPKPLPIFGNLLDILLTPRTDLELNLYKKFGSIYGYYLGNAPVLVVGEPDLIKNILVKDFNVFPQRRNMDSSHPIMKQNLASMMGEDWKRVRSIISPTFTSNKMKLMYPLMEHCMTDFKVHLDDLANKKSNVNIKDIFGNLTLDVIASSAFATELNSRNELNSLFVKHARRLFQVNPLKMLLMRLIPKSVFTALGVSLDTSSMNESQDFYVDVARQIINNRKEGGQKSNDFLQLLLEADLSVTKDENDSSESHHVNEGKEELEVEKKVLNVKSSGTKKLSDDEIIAQAVTFLMAGYETTATTLTYATYELALNPRVQQELYDEVNSSVNSNGRIEYDVLSHLPYLDAVISETLRHHSPAVKITRLAAQQYKVGNTGITVYPGQQVDIPVYAIHHDKKYYDDPFEFKPERFMPENRHNLVPYTYLPFGGGPRNCIGMRFSLLESKMVLAQLVRRYTFFRCDETDVPLTDDPKALLCVPKRAVVGIAMR</sequence>
<keyword evidence="10 15" id="KW-0560">Oxidoreductase</keyword>
<accession>A0A9Q0NBU4</accession>
<dbReference type="PRINTS" id="PR00463">
    <property type="entry name" value="EP450I"/>
</dbReference>